<evidence type="ECO:0000313" key="4">
    <source>
        <dbReference type="EMBL" id="GBG22728.1"/>
    </source>
</evidence>
<organism evidence="4 5">
    <name type="scientific">Nostoc commune NIES-4072</name>
    <dbReference type="NCBI Taxonomy" id="2005467"/>
    <lineage>
        <taxon>Bacteria</taxon>
        <taxon>Bacillati</taxon>
        <taxon>Cyanobacteriota</taxon>
        <taxon>Cyanophyceae</taxon>
        <taxon>Nostocales</taxon>
        <taxon>Nostocaceae</taxon>
        <taxon>Nostoc</taxon>
    </lineage>
</organism>
<gene>
    <name evidence="4" type="ORF">NIES4072_64400</name>
</gene>
<evidence type="ECO:0000259" key="3">
    <source>
        <dbReference type="Pfam" id="PF07282"/>
    </source>
</evidence>
<evidence type="ECO:0000256" key="2">
    <source>
        <dbReference type="SAM" id="MobiDB-lite"/>
    </source>
</evidence>
<keyword evidence="1" id="KW-0238">DNA-binding</keyword>
<sequence length="137" mass="15199">MYFLAYHLYSREWNCPNCGIHYDRDINASKNILAAGLAVSVCGANIRPDSLKAEGQLRNTRKACLERSRKGKKQKPNSSPSELGGVKGKGEGGKVSNPLPLSLTPFPSPHYQTRRSNPLFARCSLCYILYSAIAKRR</sequence>
<dbReference type="GO" id="GO:0003677">
    <property type="term" value="F:DNA binding"/>
    <property type="evidence" value="ECO:0007669"/>
    <property type="project" value="UniProtKB-KW"/>
</dbReference>
<feature type="region of interest" description="Disordered" evidence="2">
    <location>
        <begin position="62"/>
        <end position="109"/>
    </location>
</feature>
<keyword evidence="5" id="KW-1185">Reference proteome</keyword>
<evidence type="ECO:0000313" key="5">
    <source>
        <dbReference type="Proteomes" id="UP000245124"/>
    </source>
</evidence>
<accession>A0A2R5FZ33</accession>
<dbReference type="Proteomes" id="UP000245124">
    <property type="component" value="Unassembled WGS sequence"/>
</dbReference>
<proteinExistence type="predicted"/>
<evidence type="ECO:0000256" key="1">
    <source>
        <dbReference type="ARBA" id="ARBA00023125"/>
    </source>
</evidence>
<protein>
    <submittedName>
        <fullName evidence="4">IS891/IS1136/IS1341 transposase</fullName>
    </submittedName>
</protein>
<dbReference type="AlphaFoldDB" id="A0A2R5FZ33"/>
<comment type="caution">
    <text evidence="4">The sequence shown here is derived from an EMBL/GenBank/DDBJ whole genome shotgun (WGS) entry which is preliminary data.</text>
</comment>
<reference evidence="4 5" key="1">
    <citation type="submission" date="2017-06" db="EMBL/GenBank/DDBJ databases">
        <title>Genome sequencing of cyanobaciteial culture collection at National Institute for Environmental Studies (NIES).</title>
        <authorList>
            <person name="Hirose Y."/>
            <person name="Shimura Y."/>
            <person name="Fujisawa T."/>
            <person name="Nakamura Y."/>
            <person name="Kawachi M."/>
        </authorList>
    </citation>
    <scope>NUCLEOTIDE SEQUENCE [LARGE SCALE GENOMIC DNA]</scope>
    <source>
        <strain evidence="4 5">NIES-4072</strain>
    </source>
</reference>
<dbReference type="EMBL" id="BDUD01000002">
    <property type="protein sequence ID" value="GBG22728.1"/>
    <property type="molecule type" value="Genomic_DNA"/>
</dbReference>
<feature type="compositionally biased region" description="Low complexity" evidence="2">
    <location>
        <begin position="94"/>
        <end position="105"/>
    </location>
</feature>
<feature type="domain" description="Cas12f1-like TNB" evidence="3">
    <location>
        <begin position="10"/>
        <end position="32"/>
    </location>
</feature>
<name>A0A2R5FZ33_NOSCO</name>
<dbReference type="RefSeq" id="WP_244919451.1">
    <property type="nucleotide sequence ID" value="NZ_BDUD01000002.1"/>
</dbReference>
<dbReference type="Pfam" id="PF07282">
    <property type="entry name" value="Cas12f1-like_TNB"/>
    <property type="match status" value="1"/>
</dbReference>
<dbReference type="InterPro" id="IPR010095">
    <property type="entry name" value="Cas12f1-like_TNB"/>
</dbReference>